<comment type="caution">
    <text evidence="3">The sequence shown here is derived from an EMBL/GenBank/DDBJ whole genome shotgun (WGS) entry which is preliminary data.</text>
</comment>
<reference evidence="6" key="2">
    <citation type="submission" date="2018-12" db="EMBL/GenBank/DDBJ databases">
        <title>The complete genome of Metarhizium rileyi, a key fungal pathogen of Lepidoptera.</title>
        <authorList>
            <person name="Binneck E."/>
            <person name="Lastra C.C.L."/>
            <person name="Sosa-Gomez D.R."/>
        </authorList>
    </citation>
    <scope>NUCLEOTIDE SEQUENCE [LARGE SCALE GENOMIC DNA]</scope>
    <source>
        <strain evidence="6">Cep018-CH2</strain>
    </source>
</reference>
<evidence type="ECO:0000313" key="3">
    <source>
        <dbReference type="EMBL" id="OAA42162.1"/>
    </source>
</evidence>
<feature type="chain" id="PRO_5007885104" evidence="2">
    <location>
        <begin position="18"/>
        <end position="229"/>
    </location>
</feature>
<dbReference type="AlphaFoldDB" id="A0A167DBA1"/>
<evidence type="ECO:0000313" key="4">
    <source>
        <dbReference type="EMBL" id="TWU72535.1"/>
    </source>
</evidence>
<evidence type="ECO:0000313" key="5">
    <source>
        <dbReference type="Proteomes" id="UP000243498"/>
    </source>
</evidence>
<dbReference type="EMBL" id="SBHS01000027">
    <property type="protein sequence ID" value="TWU72535.1"/>
    <property type="molecule type" value="Genomic_DNA"/>
</dbReference>
<gene>
    <name evidence="4" type="ORF">ED733_003908</name>
    <name evidence="3" type="ORF">NOR_05011</name>
</gene>
<protein>
    <submittedName>
        <fullName evidence="3">Uncharacterized protein</fullName>
    </submittedName>
</protein>
<feature type="compositionally biased region" description="Low complexity" evidence="1">
    <location>
        <begin position="120"/>
        <end position="138"/>
    </location>
</feature>
<reference evidence="4" key="3">
    <citation type="journal article" date="2019" name="Microbiol. Resour. Announc.">
        <title>Genome Sequence of Metarhizium rileyi, a Microbial Control Agent for Lepidoptera.</title>
        <authorList>
            <person name="Binneck E."/>
            <person name="Lastra C.C.L."/>
            <person name="Sosa-Gomez D.R."/>
        </authorList>
    </citation>
    <scope>NUCLEOTIDE SEQUENCE</scope>
    <source>
        <strain evidence="4">Cep018-CH2</strain>
    </source>
</reference>
<reference evidence="3 5" key="1">
    <citation type="journal article" date="2016" name="Genome Biol. Evol.">
        <title>Divergent and convergent evolution of fungal pathogenicity.</title>
        <authorList>
            <person name="Shang Y."/>
            <person name="Xiao G."/>
            <person name="Zheng P."/>
            <person name="Cen K."/>
            <person name="Zhan S."/>
            <person name="Wang C."/>
        </authorList>
    </citation>
    <scope>NUCLEOTIDE SEQUENCE [LARGE SCALE GENOMIC DNA]</scope>
    <source>
        <strain evidence="3 5">RCEF 4871</strain>
    </source>
</reference>
<dbReference type="OrthoDB" id="5426294at2759"/>
<feature type="region of interest" description="Disordered" evidence="1">
    <location>
        <begin position="115"/>
        <end position="197"/>
    </location>
</feature>
<evidence type="ECO:0000256" key="1">
    <source>
        <dbReference type="SAM" id="MobiDB-lite"/>
    </source>
</evidence>
<keyword evidence="2" id="KW-0732">Signal</keyword>
<dbReference type="Proteomes" id="UP000243498">
    <property type="component" value="Unassembled WGS sequence"/>
</dbReference>
<evidence type="ECO:0000256" key="2">
    <source>
        <dbReference type="SAM" id="SignalP"/>
    </source>
</evidence>
<dbReference type="EMBL" id="AZHC01000014">
    <property type="protein sequence ID" value="OAA42162.1"/>
    <property type="molecule type" value="Genomic_DNA"/>
</dbReference>
<dbReference type="OMA" id="CIVQGGS"/>
<dbReference type="Proteomes" id="UP000317257">
    <property type="component" value="Unassembled WGS sequence"/>
</dbReference>
<sequence length="229" mass="23214">MKPAVLTLAAAVAVVSATPNGGIPLGAKVACDKPNVNFCWDATTLVVCDANKVGTRSFCRESLDSFPPKSGVGLCWQSSRDAGDAVCHKACVVYNTKQYTIPAAQCNPTYIPTEVPKSDTYGTPTPTASTGSSTKTPSLGPSGTTESGVMSIPEGTSLGTATVPHTTTILHTTHNTPTATATATATATGKPGNSTLHTTTRAAIPTAGANTNHAIGVLVAAGFVAAFFF</sequence>
<organism evidence="3 5">
    <name type="scientific">Metarhizium rileyi (strain RCEF 4871)</name>
    <name type="common">Nomuraea rileyi</name>
    <dbReference type="NCBI Taxonomy" id="1649241"/>
    <lineage>
        <taxon>Eukaryota</taxon>
        <taxon>Fungi</taxon>
        <taxon>Dikarya</taxon>
        <taxon>Ascomycota</taxon>
        <taxon>Pezizomycotina</taxon>
        <taxon>Sordariomycetes</taxon>
        <taxon>Hypocreomycetidae</taxon>
        <taxon>Hypocreales</taxon>
        <taxon>Clavicipitaceae</taxon>
        <taxon>Metarhizium</taxon>
    </lineage>
</organism>
<feature type="signal peptide" evidence="2">
    <location>
        <begin position="1"/>
        <end position="17"/>
    </location>
</feature>
<proteinExistence type="predicted"/>
<feature type="compositionally biased region" description="Low complexity" evidence="1">
    <location>
        <begin position="160"/>
        <end position="188"/>
    </location>
</feature>
<accession>A0A167DBA1</accession>
<dbReference type="STRING" id="1081105.A0A167DBA1"/>
<evidence type="ECO:0000313" key="6">
    <source>
        <dbReference type="Proteomes" id="UP000317257"/>
    </source>
</evidence>
<feature type="compositionally biased region" description="Polar residues" evidence="1">
    <location>
        <begin position="139"/>
        <end position="148"/>
    </location>
</feature>
<keyword evidence="5" id="KW-1185">Reference proteome</keyword>
<name>A0A167DBA1_METRR</name>
<accession>A0A5C6G3Q7</accession>